<dbReference type="Pfam" id="PF07654">
    <property type="entry name" value="C1-set"/>
    <property type="match status" value="1"/>
</dbReference>
<dbReference type="GO" id="GO:0002250">
    <property type="term" value="P:adaptive immune response"/>
    <property type="evidence" value="ECO:0007669"/>
    <property type="project" value="UniProtKB-KW"/>
</dbReference>
<dbReference type="Pfam" id="PF07686">
    <property type="entry name" value="V-set"/>
    <property type="match status" value="1"/>
</dbReference>
<dbReference type="SMART" id="SM00407">
    <property type="entry name" value="IGc1"/>
    <property type="match status" value="1"/>
</dbReference>
<evidence type="ECO:0000256" key="3">
    <source>
        <dbReference type="ARBA" id="ARBA00023157"/>
    </source>
</evidence>
<keyword evidence="8" id="KW-1185">Reference proteome</keyword>
<dbReference type="FunFam" id="2.60.40.10:FF:000283">
    <property type="entry name" value="Immunoglobulin kappa constant"/>
    <property type="match status" value="1"/>
</dbReference>
<evidence type="ECO:0000256" key="4">
    <source>
        <dbReference type="ARBA" id="ARBA00043265"/>
    </source>
</evidence>
<dbReference type="Gene3D" id="2.60.40.10">
    <property type="entry name" value="Immunoglobulins"/>
    <property type="match status" value="2"/>
</dbReference>
<reference evidence="7" key="3">
    <citation type="submission" date="2025-09" db="UniProtKB">
        <authorList>
            <consortium name="Ensembl"/>
        </authorList>
    </citation>
    <scope>IDENTIFICATION</scope>
</reference>
<dbReference type="SMART" id="SM00406">
    <property type="entry name" value="IGv"/>
    <property type="match status" value="1"/>
</dbReference>
<feature type="domain" description="Ig-like" evidence="6">
    <location>
        <begin position="22"/>
        <end position="115"/>
    </location>
</feature>
<accession>A0A8C4VH06</accession>
<name>A0A8C4VH06_9SAUR</name>
<dbReference type="InterPro" id="IPR003597">
    <property type="entry name" value="Ig_C1-set"/>
</dbReference>
<evidence type="ECO:0000313" key="7">
    <source>
        <dbReference type="Ensembl" id="ENSGEVP00005000739.1"/>
    </source>
</evidence>
<feature type="domain" description="Ig-like" evidence="6">
    <location>
        <begin position="139"/>
        <end position="236"/>
    </location>
</feature>
<dbReference type="SMART" id="SM00409">
    <property type="entry name" value="IG"/>
    <property type="match status" value="2"/>
</dbReference>
<reference evidence="7" key="1">
    <citation type="submission" date="2019-06" db="EMBL/GenBank/DDBJ databases">
        <title>G10K-VGP Goodes thornscrub tortoise genome, primary haplotype.</title>
        <authorList>
            <person name="Murphy B."/>
            <person name="Edwards T."/>
            <person name="Rhie A."/>
            <person name="Koren S."/>
            <person name="Phillippy A."/>
            <person name="Fedrigo O."/>
            <person name="Haase B."/>
            <person name="Mountcastle J."/>
            <person name="Lewin H."/>
            <person name="Damas J."/>
            <person name="Howe K."/>
            <person name="Formenti G."/>
            <person name="Myers G."/>
            <person name="Durbin R."/>
            <person name="Jarvis E.D."/>
        </authorList>
    </citation>
    <scope>NUCLEOTIDE SEQUENCE [LARGE SCALE GENOMIC DNA]</scope>
</reference>
<dbReference type="InterPro" id="IPR013106">
    <property type="entry name" value="Ig_V-set"/>
</dbReference>
<dbReference type="OrthoDB" id="8908372at2759"/>
<evidence type="ECO:0000256" key="2">
    <source>
        <dbReference type="ARBA" id="ARBA00023130"/>
    </source>
</evidence>
<keyword evidence="4" id="KW-1280">Immunoglobulin</keyword>
<feature type="chain" id="PRO_5034957336" description="Ig-like domain-containing protein" evidence="5">
    <location>
        <begin position="21"/>
        <end position="242"/>
    </location>
</feature>
<evidence type="ECO:0000313" key="8">
    <source>
        <dbReference type="Proteomes" id="UP000694390"/>
    </source>
</evidence>
<dbReference type="InterPro" id="IPR013783">
    <property type="entry name" value="Ig-like_fold"/>
</dbReference>
<evidence type="ECO:0000256" key="1">
    <source>
        <dbReference type="ARBA" id="ARBA00022859"/>
    </source>
</evidence>
<dbReference type="SUPFAM" id="SSF48726">
    <property type="entry name" value="Immunoglobulin"/>
    <property type="match status" value="2"/>
</dbReference>
<dbReference type="Ensembl" id="ENSGEVT00005000792.1">
    <property type="protein sequence ID" value="ENSGEVP00005000739.1"/>
    <property type="gene ID" value="ENSGEVG00005000624.1"/>
</dbReference>
<dbReference type="CDD" id="cd04980">
    <property type="entry name" value="IgV_L_kappa"/>
    <property type="match status" value="1"/>
</dbReference>
<dbReference type="FunFam" id="2.60.40.10:FF:001378">
    <property type="entry name" value="Immunoglobulin kappa variable 4-1"/>
    <property type="match status" value="1"/>
</dbReference>
<dbReference type="GeneTree" id="ENSGT00940000153770"/>
<dbReference type="GO" id="GO:0019814">
    <property type="term" value="C:immunoglobulin complex"/>
    <property type="evidence" value="ECO:0007669"/>
    <property type="project" value="UniProtKB-KW"/>
</dbReference>
<dbReference type="PANTHER" id="PTHR23267">
    <property type="entry name" value="IMMUNOGLOBULIN LIGHT CHAIN"/>
    <property type="match status" value="1"/>
</dbReference>
<evidence type="ECO:0000256" key="5">
    <source>
        <dbReference type="SAM" id="SignalP"/>
    </source>
</evidence>
<keyword evidence="5" id="KW-0732">Signal</keyword>
<keyword evidence="3" id="KW-1015">Disulfide bond</keyword>
<dbReference type="InterPro" id="IPR007110">
    <property type="entry name" value="Ig-like_dom"/>
</dbReference>
<sequence>MISQALFIWLLVLWIHDSSGQIALTQTPESLTVSLGDRVTINCKASSSLTSSYSGKELLAWYQQKSGQAPKPLIYYADTLQSGVPARFSGSRSGSDYTLTISRVEAEDAGDYYCQQDKSFPTFGKGTKVEIKRRENAKPSVFIFPPSVDQLSQATVTLVCLVNGFYPSALNVVWKTDKATTTTGVLTSTKQQDSSDSTYSLSSTLTLSKDQYNSHNDYSCEVTHETVTGSLVKSFKRSDCTQ</sequence>
<reference evidence="7" key="2">
    <citation type="submission" date="2025-08" db="UniProtKB">
        <authorList>
            <consortium name="Ensembl"/>
        </authorList>
    </citation>
    <scope>IDENTIFICATION</scope>
</reference>
<feature type="signal peptide" evidence="5">
    <location>
        <begin position="1"/>
        <end position="20"/>
    </location>
</feature>
<protein>
    <recommendedName>
        <fullName evidence="6">Ig-like domain-containing protein</fullName>
    </recommendedName>
</protein>
<dbReference type="AlphaFoldDB" id="A0A8C4VH06"/>
<proteinExistence type="predicted"/>
<dbReference type="InterPro" id="IPR050150">
    <property type="entry name" value="IgV_Light_Chain"/>
</dbReference>
<dbReference type="PROSITE" id="PS00290">
    <property type="entry name" value="IG_MHC"/>
    <property type="match status" value="1"/>
</dbReference>
<dbReference type="PROSITE" id="PS50835">
    <property type="entry name" value="IG_LIKE"/>
    <property type="match status" value="2"/>
</dbReference>
<keyword evidence="2" id="KW-1064">Adaptive immunity</keyword>
<dbReference type="InterPro" id="IPR003599">
    <property type="entry name" value="Ig_sub"/>
</dbReference>
<evidence type="ECO:0000259" key="6">
    <source>
        <dbReference type="PROSITE" id="PS50835"/>
    </source>
</evidence>
<keyword evidence="1" id="KW-0391">Immunity</keyword>
<dbReference type="InterPro" id="IPR003006">
    <property type="entry name" value="Ig/MHC_CS"/>
</dbReference>
<organism evidence="7 8">
    <name type="scientific">Gopherus evgoodei</name>
    <name type="common">Goodes thornscrub tortoise</name>
    <dbReference type="NCBI Taxonomy" id="1825980"/>
    <lineage>
        <taxon>Eukaryota</taxon>
        <taxon>Metazoa</taxon>
        <taxon>Chordata</taxon>
        <taxon>Craniata</taxon>
        <taxon>Vertebrata</taxon>
        <taxon>Euteleostomi</taxon>
        <taxon>Archelosauria</taxon>
        <taxon>Testudinata</taxon>
        <taxon>Testudines</taxon>
        <taxon>Cryptodira</taxon>
        <taxon>Durocryptodira</taxon>
        <taxon>Testudinoidea</taxon>
        <taxon>Testudinidae</taxon>
        <taxon>Gopherus</taxon>
    </lineage>
</organism>
<dbReference type="InterPro" id="IPR036179">
    <property type="entry name" value="Ig-like_dom_sf"/>
</dbReference>
<dbReference type="Proteomes" id="UP000694390">
    <property type="component" value="Chromosome 5"/>
</dbReference>